<accession>A0ABY7GJU9</accession>
<keyword evidence="4" id="KW-0949">S-adenosyl-L-methionine</keyword>
<dbReference type="GO" id="GO:0009007">
    <property type="term" value="F:site-specific DNA-methyltransferase (adenine-specific) activity"/>
    <property type="evidence" value="ECO:0007669"/>
    <property type="project" value="UniProtKB-EC"/>
</dbReference>
<name>A0ABY7GJU9_9GAMM</name>
<keyword evidence="8" id="KW-1185">Reference proteome</keyword>
<dbReference type="EC" id="2.1.1.72" evidence="1"/>
<dbReference type="GO" id="GO:0032259">
    <property type="term" value="P:methylation"/>
    <property type="evidence" value="ECO:0007669"/>
    <property type="project" value="UniProtKB-KW"/>
</dbReference>
<dbReference type="InterPro" id="IPR029063">
    <property type="entry name" value="SAM-dependent_MTases_sf"/>
</dbReference>
<dbReference type="InterPro" id="IPR050953">
    <property type="entry name" value="N4_N6_ade-DNA_methylase"/>
</dbReference>
<sequence>MHNPICRGYSAKYGRATLLPCVQQAWLLAEQYDAVVANPPYMGNKYLNTLVKEYLKNNYKGFEKDLFSAFMIRNYLFAKKTGQLGFMSPFVWMFISSYVNLRNKFIDEATITSLIQPELHAFFDSAFVSICCFTVSATHFKNYESSFIRLTNFYGSDVQPKKTLEAVKNPNCGWLYNAKPDDFKKIPGNPFAYWISKKMRSLFDNKKTGSYLKSDGQILTGNNERFLRRIWEIEASKVGENNNWKLHHKGGDFRRWYGNVDWVVAWSKDDQEFYRKDKTARVPKKELWDLEGITWSTITSSIPSFRKVKSEESFNKAAPTLISSNVDDINFGLAVLNSKISSFLLNATNPTLNCLVEDVENLPFLSCGVNNETILKNVGRCLSISETDWRRHETSWGFLGNSFVEMKHCNLAAAFNQWQTDSQVAFAEMQRLEEENNRLFIEAYGLQDELTPEVPEEQITLTRADQEKDIQRLISYAIGCMMGRYSLDEPGLIYAHAGNVDFDPSRYQTFPADEDGILPLTDQEWFKDDATNRFREFLVDVWGEDSLQQNLEFVAESLGLSSFKPKKGETSLDTVRRYLSNQFYKDHLQTYKKRPIYWLFSSGKQKAFECLVYLHRYNESTLARMRTEYVTPLLGKYSAYADQLNQQLQDASSSEATRIKKDMLALEKKQTELRQFDDKLKHYADMRIKLDLDDGVKVNYGKFGDLLAEVKQITGGDAA</sequence>
<dbReference type="PANTHER" id="PTHR33841:SF1">
    <property type="entry name" value="DNA METHYLTRANSFERASE A"/>
    <property type="match status" value="1"/>
</dbReference>
<dbReference type="SUPFAM" id="SSF53335">
    <property type="entry name" value="S-adenosyl-L-methionine-dependent methyltransferases"/>
    <property type="match status" value="1"/>
</dbReference>
<dbReference type="PANTHER" id="PTHR33841">
    <property type="entry name" value="DNA METHYLTRANSFERASE YEEA-RELATED"/>
    <property type="match status" value="1"/>
</dbReference>
<keyword evidence="2 7" id="KW-0489">Methyltransferase</keyword>
<dbReference type="NCBIfam" id="NF033452">
    <property type="entry name" value="BREX_1_MTaseX"/>
    <property type="match status" value="1"/>
</dbReference>
<reference evidence="7" key="1">
    <citation type="submission" date="2022-11" db="EMBL/GenBank/DDBJ databases">
        <title>Methylomonas rapida sp. nov., Carotenoid-Producing Obligate Methanotrophs with High Growth Characteristics and Biotechnological Potential.</title>
        <authorList>
            <person name="Tikhonova E.N."/>
            <person name="Suleimanov R.Z."/>
            <person name="Miroshnikov K."/>
            <person name="Oshkin I.Y."/>
            <person name="Belova S.E."/>
            <person name="Danilova O.V."/>
            <person name="Ashikhmin A."/>
            <person name="Konopkin A."/>
            <person name="But S.Y."/>
            <person name="Khmelenina V.N."/>
            <person name="Kuznetsov N."/>
            <person name="Pimenov N.V."/>
            <person name="Dedysh S.N."/>
        </authorList>
    </citation>
    <scope>NUCLEOTIDE SEQUENCE</scope>
    <source>
        <strain evidence="7">MP1</strain>
    </source>
</reference>
<proteinExistence type="predicted"/>
<evidence type="ECO:0000256" key="1">
    <source>
        <dbReference type="ARBA" id="ARBA00011900"/>
    </source>
</evidence>
<evidence type="ECO:0000259" key="6">
    <source>
        <dbReference type="Pfam" id="PF07669"/>
    </source>
</evidence>
<feature type="domain" description="Type II methyltransferase M.TaqI-like" evidence="6">
    <location>
        <begin position="29"/>
        <end position="117"/>
    </location>
</feature>
<evidence type="ECO:0000256" key="5">
    <source>
        <dbReference type="ARBA" id="ARBA00047942"/>
    </source>
</evidence>
<gene>
    <name evidence="7" type="primary">pglX</name>
    <name evidence="7" type="ORF">NM686_020130</name>
</gene>
<keyword evidence="3 7" id="KW-0808">Transferase</keyword>
<evidence type="ECO:0000256" key="2">
    <source>
        <dbReference type="ARBA" id="ARBA00022603"/>
    </source>
</evidence>
<dbReference type="InterPro" id="IPR047939">
    <property type="entry name" value="BREX_1_PglX"/>
</dbReference>
<evidence type="ECO:0000313" key="8">
    <source>
        <dbReference type="Proteomes" id="UP001162780"/>
    </source>
</evidence>
<organism evidence="7 8">
    <name type="scientific">Methylomonas rapida</name>
    <dbReference type="NCBI Taxonomy" id="2963939"/>
    <lineage>
        <taxon>Bacteria</taxon>
        <taxon>Pseudomonadati</taxon>
        <taxon>Pseudomonadota</taxon>
        <taxon>Gammaproteobacteria</taxon>
        <taxon>Methylococcales</taxon>
        <taxon>Methylococcaceae</taxon>
        <taxon>Methylomonas</taxon>
    </lineage>
</organism>
<evidence type="ECO:0000313" key="7">
    <source>
        <dbReference type="EMBL" id="WAR44628.1"/>
    </source>
</evidence>
<dbReference type="PROSITE" id="PS00092">
    <property type="entry name" value="N6_MTASE"/>
    <property type="match status" value="1"/>
</dbReference>
<comment type="catalytic activity">
    <reaction evidence="5">
        <text>a 2'-deoxyadenosine in DNA + S-adenosyl-L-methionine = an N(6)-methyl-2'-deoxyadenosine in DNA + S-adenosyl-L-homocysteine + H(+)</text>
        <dbReference type="Rhea" id="RHEA:15197"/>
        <dbReference type="Rhea" id="RHEA-COMP:12418"/>
        <dbReference type="Rhea" id="RHEA-COMP:12419"/>
        <dbReference type="ChEBI" id="CHEBI:15378"/>
        <dbReference type="ChEBI" id="CHEBI:57856"/>
        <dbReference type="ChEBI" id="CHEBI:59789"/>
        <dbReference type="ChEBI" id="CHEBI:90615"/>
        <dbReference type="ChEBI" id="CHEBI:90616"/>
        <dbReference type="EC" id="2.1.1.72"/>
    </reaction>
</comment>
<dbReference type="EMBL" id="CP113517">
    <property type="protein sequence ID" value="WAR44628.1"/>
    <property type="molecule type" value="Genomic_DNA"/>
</dbReference>
<dbReference type="InterPro" id="IPR002052">
    <property type="entry name" value="DNA_methylase_N6_adenine_CS"/>
</dbReference>
<protein>
    <recommendedName>
        <fullName evidence="1">site-specific DNA-methyltransferase (adenine-specific)</fullName>
        <ecNumber evidence="1">2.1.1.72</ecNumber>
    </recommendedName>
</protein>
<dbReference type="InterPro" id="IPR011639">
    <property type="entry name" value="MethylTrfase_TaqI-like_dom"/>
</dbReference>
<dbReference type="Proteomes" id="UP001162780">
    <property type="component" value="Chromosome"/>
</dbReference>
<evidence type="ECO:0000256" key="4">
    <source>
        <dbReference type="ARBA" id="ARBA00022691"/>
    </source>
</evidence>
<dbReference type="RefSeq" id="WP_255189600.1">
    <property type="nucleotide sequence ID" value="NZ_CP113517.1"/>
</dbReference>
<dbReference type="Pfam" id="PF07669">
    <property type="entry name" value="Eco57I"/>
    <property type="match status" value="1"/>
</dbReference>
<dbReference type="Gene3D" id="3.40.50.150">
    <property type="entry name" value="Vaccinia Virus protein VP39"/>
    <property type="match status" value="1"/>
</dbReference>
<evidence type="ECO:0000256" key="3">
    <source>
        <dbReference type="ARBA" id="ARBA00022679"/>
    </source>
</evidence>